<dbReference type="GO" id="GO:0005085">
    <property type="term" value="F:guanyl-nucleotide exchange factor activity"/>
    <property type="evidence" value="ECO:0007669"/>
    <property type="project" value="UniProtKB-KW"/>
</dbReference>
<dbReference type="CDD" id="cd00155">
    <property type="entry name" value="RasGEF"/>
    <property type="match status" value="1"/>
</dbReference>
<evidence type="ECO:0000256" key="1">
    <source>
        <dbReference type="ARBA" id="ARBA00022658"/>
    </source>
</evidence>
<dbReference type="PROSITE" id="PS50212">
    <property type="entry name" value="RASGEF_NTER"/>
    <property type="match status" value="1"/>
</dbReference>
<evidence type="ECO:0000259" key="6">
    <source>
        <dbReference type="PROSITE" id="PS50212"/>
    </source>
</evidence>
<dbReference type="SMART" id="SM00147">
    <property type="entry name" value="RasGEF"/>
    <property type="match status" value="1"/>
</dbReference>
<keyword evidence="3" id="KW-0175">Coiled coil</keyword>
<dbReference type="InterPro" id="IPR000651">
    <property type="entry name" value="Ras-like_Gua-exchang_fac_N"/>
</dbReference>
<dbReference type="SUPFAM" id="SSF48366">
    <property type="entry name" value="Ras GEF"/>
    <property type="match status" value="1"/>
</dbReference>
<dbReference type="GO" id="GO:0005886">
    <property type="term" value="C:plasma membrane"/>
    <property type="evidence" value="ECO:0007669"/>
    <property type="project" value="TreeGrafter"/>
</dbReference>
<evidence type="ECO:0000256" key="3">
    <source>
        <dbReference type="SAM" id="Coils"/>
    </source>
</evidence>
<evidence type="ECO:0000256" key="4">
    <source>
        <dbReference type="SAM" id="MobiDB-lite"/>
    </source>
</evidence>
<dbReference type="Gene3D" id="2.30.30.190">
    <property type="entry name" value="CAP Gly-rich-like domain"/>
    <property type="match status" value="1"/>
</dbReference>
<dbReference type="InterPro" id="IPR001895">
    <property type="entry name" value="RASGEF_cat_dom"/>
</dbReference>
<evidence type="ECO:0000259" key="5">
    <source>
        <dbReference type="PROSITE" id="PS50009"/>
    </source>
</evidence>
<sequence length="1056" mass="124320">MTQRKKSLSKKIGDRIKVHGSQGTIKFLGETQFAPGLWIGIEFDKQAGNNDGQINRVKYFDCKPGHGLFIRFKNSDKQNSSQKNEEEEETEEEKEEEEEEKEKQKQKQKEIEKQIEKEKQKEIEIEKEKQKVIDTKKDQTEEKKTNNTNEVVNTKTDQDNERFEEVSIDTKSIHLKGQRSSSINVLSRTRVKQYNSAPKINIKTKNDPNGSDDKKILLSPKIKQKQIVKIPNNKKFGKKNKKKSKKKKRLKLLTQIAEKKSLLEDCNIEIKTLEIGLEKKVLDLKKQGTSGERIIRRKLRAKELEKTRAKLEKLAKQVKKKSIRNKSSKRTLETLNDEFICQNEEEIKKKFEEICQAQIQINIDTETEFELGNELENEKKQIQEKLSQIVNKLQNEKDEQTLIFQKRSQKIQQIEEEKKQILKNISLTQGGYHNNFFDLQDQINELNQEIMLGHKKIRELEKSRKIRMNKQTEIVQGNQNNKSQWVAKLMNNRPEILELREKLRPVYQNQPFGRLKTTEKVLHRNCITSEDILQLIMQHYELQGKTKIRRFIEKDTGIKYNYEPQTESMLINLLKIGCKEDNPLWDLTQQQEDGEVGALEVNQDEELNVGRNIVLSLDIDDVNIWDEPADNEKNFQIQPNFEKDYQNNDLLNTIHLANVNKLIENLIHPKYNDQKFNQAFLMTYHSFLKPEHLLLKIQQRYRVPPMKENEDENEYRKLKNDIQKNTINILEYWVNHHFSDFNPILIESIKSFFENETIKDFKKESQVFLSNLSTIEENKNPKKIISKSVSSKNSIPPPETIIPKTLFTDNFELTDVHSIELARQMTLFFHNLYKKIQPSELVEQSWNKKKERHKAPNVMRMINKFNEFSKYVIESIVSQTSVKKRANEFFRWIKVAKELHDIQNFESLMLVLAGLSNSCCKRLKATKNEMSKNSLSLMDQLKETVSSNKGFKKYRDLLSKIKLPAIPYLGVFLTDLTYISDGSPSKMEGLINFSKCKLLYNVIREITKYQKVNFNFSEIYQIQEIFKQELTNKNEKELYEISLKNEPRSTSRSNVN</sequence>
<feature type="compositionally biased region" description="Acidic residues" evidence="4">
    <location>
        <begin position="85"/>
        <end position="100"/>
    </location>
</feature>
<dbReference type="PROSITE" id="PS00720">
    <property type="entry name" value="RASGEF"/>
    <property type="match status" value="1"/>
</dbReference>
<dbReference type="InterPro" id="IPR019804">
    <property type="entry name" value="Ras_G-nucl-exch_fac_CS"/>
</dbReference>
<dbReference type="InterPro" id="IPR000938">
    <property type="entry name" value="CAP-Gly_domain"/>
</dbReference>
<comment type="caution">
    <text evidence="8">The sequence shown here is derived from an EMBL/GenBank/DDBJ whole genome shotgun (WGS) entry which is preliminary data.</text>
</comment>
<dbReference type="Proteomes" id="UP001146793">
    <property type="component" value="Unassembled WGS sequence"/>
</dbReference>
<dbReference type="Pfam" id="PF00618">
    <property type="entry name" value="RasGEF_N"/>
    <property type="match status" value="1"/>
</dbReference>
<reference evidence="8" key="1">
    <citation type="submission" date="2022-08" db="EMBL/GenBank/DDBJ databases">
        <title>Novel sulphate-reducing endosymbionts in the free-living metamonad Anaeramoeba.</title>
        <authorList>
            <person name="Jerlstrom-Hultqvist J."/>
            <person name="Cepicka I."/>
            <person name="Gallot-Lavallee L."/>
            <person name="Salas-Leiva D."/>
            <person name="Curtis B.A."/>
            <person name="Zahonova K."/>
            <person name="Pipaliya S."/>
            <person name="Dacks J."/>
            <person name="Roger A.J."/>
        </authorList>
    </citation>
    <scope>NUCLEOTIDE SEQUENCE</scope>
    <source>
        <strain evidence="8">Busselton2</strain>
    </source>
</reference>
<dbReference type="Gene3D" id="1.10.840.10">
    <property type="entry name" value="Ras guanine-nucleotide exchange factors catalytic domain"/>
    <property type="match status" value="1"/>
</dbReference>
<dbReference type="Gene3D" id="1.20.870.10">
    <property type="entry name" value="Son of sevenless (SoS) protein Chain: S domain 1"/>
    <property type="match status" value="1"/>
</dbReference>
<accession>A0AAV8A931</accession>
<dbReference type="Pfam" id="PF01302">
    <property type="entry name" value="CAP_GLY"/>
    <property type="match status" value="1"/>
</dbReference>
<proteinExistence type="predicted"/>
<feature type="domain" description="N-terminal Ras-GEF" evidence="6">
    <location>
        <begin position="650"/>
        <end position="777"/>
    </location>
</feature>
<evidence type="ECO:0000313" key="9">
    <source>
        <dbReference type="Proteomes" id="UP001146793"/>
    </source>
</evidence>
<evidence type="ECO:0000256" key="2">
    <source>
        <dbReference type="PROSITE-ProRule" id="PRU00168"/>
    </source>
</evidence>
<dbReference type="SMART" id="SM00229">
    <property type="entry name" value="RasGEFN"/>
    <property type="match status" value="1"/>
</dbReference>
<dbReference type="SMART" id="SM01052">
    <property type="entry name" value="CAP_GLY"/>
    <property type="match status" value="1"/>
</dbReference>
<organism evidence="8 9">
    <name type="scientific">Anaeramoeba flamelloides</name>
    <dbReference type="NCBI Taxonomy" id="1746091"/>
    <lineage>
        <taxon>Eukaryota</taxon>
        <taxon>Metamonada</taxon>
        <taxon>Anaeramoebidae</taxon>
        <taxon>Anaeramoeba</taxon>
    </lineage>
</organism>
<gene>
    <name evidence="8" type="ORF">M0812_05440</name>
</gene>
<dbReference type="InterPro" id="IPR036859">
    <property type="entry name" value="CAP-Gly_dom_sf"/>
</dbReference>
<feature type="domain" description="CAP-Gly" evidence="7">
    <location>
        <begin position="29"/>
        <end position="71"/>
    </location>
</feature>
<dbReference type="InterPro" id="IPR036964">
    <property type="entry name" value="RASGEF_cat_dom_sf"/>
</dbReference>
<dbReference type="SUPFAM" id="SSF74924">
    <property type="entry name" value="Cap-Gly domain"/>
    <property type="match status" value="1"/>
</dbReference>
<dbReference type="InterPro" id="IPR008937">
    <property type="entry name" value="Ras-like_GEF"/>
</dbReference>
<dbReference type="AlphaFoldDB" id="A0AAV8A931"/>
<dbReference type="Pfam" id="PF00617">
    <property type="entry name" value="RasGEF"/>
    <property type="match status" value="1"/>
</dbReference>
<feature type="domain" description="Ras-GEF" evidence="5">
    <location>
        <begin position="817"/>
        <end position="1048"/>
    </location>
</feature>
<feature type="coiled-coil region" evidence="3">
    <location>
        <begin position="372"/>
        <end position="463"/>
    </location>
</feature>
<name>A0AAV8A931_9EUKA</name>
<dbReference type="PROSITE" id="PS50245">
    <property type="entry name" value="CAP_GLY_2"/>
    <property type="match status" value="1"/>
</dbReference>
<feature type="region of interest" description="Disordered" evidence="4">
    <location>
        <begin position="70"/>
        <end position="109"/>
    </location>
</feature>
<dbReference type="PANTHER" id="PTHR23113:SF366">
    <property type="entry name" value="RAS GUANINE NUCLEOTIDE EXCHANGE FACTOR R"/>
    <property type="match status" value="1"/>
</dbReference>
<evidence type="ECO:0000259" key="7">
    <source>
        <dbReference type="PROSITE" id="PS50245"/>
    </source>
</evidence>
<dbReference type="EMBL" id="JANTQA010000012">
    <property type="protein sequence ID" value="KAJ3449295.1"/>
    <property type="molecule type" value="Genomic_DNA"/>
</dbReference>
<dbReference type="GO" id="GO:0007265">
    <property type="term" value="P:Ras protein signal transduction"/>
    <property type="evidence" value="ECO:0007669"/>
    <property type="project" value="TreeGrafter"/>
</dbReference>
<dbReference type="PROSITE" id="PS50009">
    <property type="entry name" value="RASGEF_CAT"/>
    <property type="match status" value="1"/>
</dbReference>
<dbReference type="CDD" id="cd06224">
    <property type="entry name" value="REM"/>
    <property type="match status" value="1"/>
</dbReference>
<dbReference type="PANTHER" id="PTHR23113">
    <property type="entry name" value="GUANINE NUCLEOTIDE EXCHANGE FACTOR"/>
    <property type="match status" value="1"/>
</dbReference>
<protein>
    <submittedName>
        <fullName evidence="8">Guanine nucleotide exchange factor</fullName>
    </submittedName>
</protein>
<evidence type="ECO:0000313" key="8">
    <source>
        <dbReference type="EMBL" id="KAJ3449295.1"/>
    </source>
</evidence>
<keyword evidence="1 2" id="KW-0344">Guanine-nucleotide releasing factor</keyword>
<dbReference type="InterPro" id="IPR023578">
    <property type="entry name" value="Ras_GEF_dom_sf"/>
</dbReference>